<dbReference type="EMBL" id="CP049866">
    <property type="protein sequence ID" value="QIK76944.1"/>
    <property type="molecule type" value="Genomic_DNA"/>
</dbReference>
<dbReference type="AlphaFoldDB" id="A0A6G7YJM1"/>
<dbReference type="RefSeq" id="WP_166320628.1">
    <property type="nucleotide sequence ID" value="NZ_CP049866.1"/>
</dbReference>
<keyword evidence="2" id="KW-1185">Reference proteome</keyword>
<sequence>MLPPRLTLPRRHAMAAVVVGSLALGACESDRGLRPPVESPTTAPLPDAEVVTSARESILLMVATLERAGAEHPGLAVQIGPWLEMHAAHLAVLGADGSDDGVVAPVPPAKAAAARRRVLAAERRLAADLGDAAGRASSGDLARALASMSAAVHQRVVA</sequence>
<evidence type="ECO:0000313" key="2">
    <source>
        <dbReference type="Proteomes" id="UP000502035"/>
    </source>
</evidence>
<organism evidence="1 2">
    <name type="scientific">Nocardioides piscis</name>
    <dbReference type="NCBI Taxonomy" id="2714938"/>
    <lineage>
        <taxon>Bacteria</taxon>
        <taxon>Bacillati</taxon>
        <taxon>Actinomycetota</taxon>
        <taxon>Actinomycetes</taxon>
        <taxon>Propionibacteriales</taxon>
        <taxon>Nocardioidaceae</taxon>
        <taxon>Nocardioides</taxon>
    </lineage>
</organism>
<name>A0A6G7YJM1_9ACTN</name>
<accession>A0A6G7YJM1</accession>
<proteinExistence type="predicted"/>
<evidence type="ECO:0008006" key="3">
    <source>
        <dbReference type="Google" id="ProtNLM"/>
    </source>
</evidence>
<dbReference type="PROSITE" id="PS51257">
    <property type="entry name" value="PROKAR_LIPOPROTEIN"/>
    <property type="match status" value="1"/>
</dbReference>
<dbReference type="KEGG" id="npi:G7071_17395"/>
<protein>
    <recommendedName>
        <fullName evidence="3">DUF305 domain-containing protein</fullName>
    </recommendedName>
</protein>
<dbReference type="Proteomes" id="UP000502035">
    <property type="component" value="Chromosome"/>
</dbReference>
<evidence type="ECO:0000313" key="1">
    <source>
        <dbReference type="EMBL" id="QIK76944.1"/>
    </source>
</evidence>
<reference evidence="1 2" key="1">
    <citation type="submission" date="2020-03" db="EMBL/GenBank/DDBJ databases">
        <title>Nocardioides sp. nov., isolated from fish.</title>
        <authorList>
            <person name="Hyun D.-W."/>
            <person name="Bae J.-W."/>
        </authorList>
    </citation>
    <scope>NUCLEOTIDE SEQUENCE [LARGE SCALE GENOMIC DNA]</scope>
    <source>
        <strain evidence="1 2">HDW12A</strain>
    </source>
</reference>
<gene>
    <name evidence="1" type="ORF">G7071_17395</name>
</gene>